<protein>
    <submittedName>
        <fullName evidence="2">Uncharacterized protein</fullName>
    </submittedName>
</protein>
<proteinExistence type="predicted"/>
<reference evidence="2" key="1">
    <citation type="submission" date="2021-02" db="EMBL/GenBank/DDBJ databases">
        <authorList>
            <person name="Nowell W R."/>
        </authorList>
    </citation>
    <scope>NUCLEOTIDE SEQUENCE</scope>
</reference>
<name>A0A813TY80_9BILA</name>
<dbReference type="Proteomes" id="UP000663860">
    <property type="component" value="Unassembled WGS sequence"/>
</dbReference>
<keyword evidence="1" id="KW-0812">Transmembrane</keyword>
<feature type="transmembrane region" description="Helical" evidence="1">
    <location>
        <begin position="45"/>
        <end position="70"/>
    </location>
</feature>
<feature type="transmembrane region" description="Helical" evidence="1">
    <location>
        <begin position="90"/>
        <end position="119"/>
    </location>
</feature>
<dbReference type="EMBL" id="CAJNOE010000051">
    <property type="protein sequence ID" value="CAF0815832.1"/>
    <property type="molecule type" value="Genomic_DNA"/>
</dbReference>
<sequence>MNTSSDDISNILLVVPYQLNIWLDSFLWITGNIGCIAYRQWSNRVYIAYEMVIIIPLFWFLLIGHRIIFYSIQNGICGPLEGFCEYYDNYFQVIFSSICPALIMTILAYFLIIYLHVLIEIIQ</sequence>
<evidence type="ECO:0000313" key="2">
    <source>
        <dbReference type="EMBL" id="CAF0815832.1"/>
    </source>
</evidence>
<dbReference type="AlphaFoldDB" id="A0A813TY80"/>
<accession>A0A813TY80</accession>
<gene>
    <name evidence="2" type="ORF">IZO911_LOCUS7720</name>
</gene>
<keyword evidence="1" id="KW-0472">Membrane</keyword>
<evidence type="ECO:0000313" key="3">
    <source>
        <dbReference type="Proteomes" id="UP000663860"/>
    </source>
</evidence>
<keyword evidence="1" id="KW-1133">Transmembrane helix</keyword>
<comment type="caution">
    <text evidence="2">The sequence shown here is derived from an EMBL/GenBank/DDBJ whole genome shotgun (WGS) entry which is preliminary data.</text>
</comment>
<evidence type="ECO:0000256" key="1">
    <source>
        <dbReference type="SAM" id="Phobius"/>
    </source>
</evidence>
<organism evidence="2 3">
    <name type="scientific">Adineta steineri</name>
    <dbReference type="NCBI Taxonomy" id="433720"/>
    <lineage>
        <taxon>Eukaryota</taxon>
        <taxon>Metazoa</taxon>
        <taxon>Spiralia</taxon>
        <taxon>Gnathifera</taxon>
        <taxon>Rotifera</taxon>
        <taxon>Eurotatoria</taxon>
        <taxon>Bdelloidea</taxon>
        <taxon>Adinetida</taxon>
        <taxon>Adinetidae</taxon>
        <taxon>Adineta</taxon>
    </lineage>
</organism>